<comment type="catalytic activity">
    <reaction evidence="11 15">
        <text>Hydrolyzes the peptide bond -P2-(S-farnesyl or geranylgeranyl)C-P1'-P2'-P3'-COOH where P1' and P2' are amino acids with aliphatic side chains and P3' is any C-terminal residue.</text>
        <dbReference type="EC" id="3.4.24.84"/>
    </reaction>
</comment>
<reference evidence="18 19" key="1">
    <citation type="submission" date="2020-11" db="EMBL/GenBank/DDBJ databases">
        <title>Kefir isolates.</title>
        <authorList>
            <person name="Marcisauskas S."/>
            <person name="Kim Y."/>
            <person name="Blasche S."/>
        </authorList>
    </citation>
    <scope>NUCLEOTIDE SEQUENCE [LARGE SCALE GENOMIC DNA]</scope>
    <source>
        <strain evidence="18 19">KR</strain>
    </source>
</reference>
<dbReference type="Pfam" id="PF01435">
    <property type="entry name" value="Peptidase_M48"/>
    <property type="match status" value="1"/>
</dbReference>
<feature type="transmembrane region" description="Helical" evidence="15">
    <location>
        <begin position="226"/>
        <end position="248"/>
    </location>
</feature>
<dbReference type="InterPro" id="IPR001915">
    <property type="entry name" value="Peptidase_M48"/>
</dbReference>
<keyword evidence="7 14" id="KW-0862">Zinc</keyword>
<evidence type="ECO:0000256" key="13">
    <source>
        <dbReference type="PIRSR" id="PIRSR627057-1"/>
    </source>
</evidence>
<keyword evidence="3 15" id="KW-0812">Transmembrane</keyword>
<evidence type="ECO:0000259" key="17">
    <source>
        <dbReference type="Pfam" id="PF16491"/>
    </source>
</evidence>
<evidence type="ECO:0000313" key="18">
    <source>
        <dbReference type="EMBL" id="KAG0666167.1"/>
    </source>
</evidence>
<evidence type="ECO:0000256" key="6">
    <source>
        <dbReference type="ARBA" id="ARBA00022824"/>
    </source>
</evidence>
<feature type="transmembrane region" description="Helical" evidence="15">
    <location>
        <begin position="340"/>
        <end position="361"/>
    </location>
</feature>
<keyword evidence="19" id="KW-1185">Reference proteome</keyword>
<dbReference type="GO" id="GO:0046872">
    <property type="term" value="F:metal ion binding"/>
    <property type="evidence" value="ECO:0007669"/>
    <property type="project" value="UniProtKB-UniRule"/>
</dbReference>
<evidence type="ECO:0000313" key="19">
    <source>
        <dbReference type="Proteomes" id="UP000777482"/>
    </source>
</evidence>
<proteinExistence type="inferred from homology"/>
<feature type="active site" evidence="13">
    <location>
        <position position="331"/>
    </location>
</feature>
<accession>A0A9P6W7Q8</accession>
<sequence>MTSLLHQLQGALADPSIPWKSVLLASIGAKEVFETYVGSRQRPYLSPVLHPTLPNALKPYLTAPDAHDTYRKSQAYARHKLDYGSVMIVLDLGETAVLLSGVALPVWNALGLPLPAGGGQSQWTLLRGFWDLAARVPFAGAGASEIRQSAAFVVLLTVVGTVLSLPKEYYRNFVLEERHGFNKMTRATFAKDQVKGLLVSLALEVPLVAGLIKITHWAGSDAILRMVTWLIVFIFCIQIAMIFVYPYVIMPLFNKFTPLPTDSPVYPRVKNLAEKLNFPLGKVWVIDGSIRSSHSNAFFFGLPGLQKHIVLYDTLLEKSKPEEVEAILAHELGHWKGMHVVYLLAVALTQVAVSFSVYALFLENGALLSAFGFPPSAAASPLELVKNKLGMSHGGTGPTIAAVLLASMLVSPLSSFLQFVTNSITRHLEYDADAFATKLGASYAVNLKKALVTIHEKNLAVYGVDHVYSAYNHNHPTLVERLEALDSQLARDTKKST</sequence>
<evidence type="ECO:0000256" key="10">
    <source>
        <dbReference type="ARBA" id="ARBA00023136"/>
    </source>
</evidence>
<evidence type="ECO:0000256" key="4">
    <source>
        <dbReference type="ARBA" id="ARBA00022723"/>
    </source>
</evidence>
<dbReference type="CDD" id="cd07343">
    <property type="entry name" value="M48A_Zmpste24p_like"/>
    <property type="match status" value="1"/>
</dbReference>
<comment type="caution">
    <text evidence="15">Lacks conserved residue(s) required for the propagation of feature annotation.</text>
</comment>
<keyword evidence="9 15" id="KW-0482">Metalloprotease</keyword>
<organism evidence="18 19">
    <name type="scientific">Rhodotorula mucilaginosa</name>
    <name type="common">Yeast</name>
    <name type="synonym">Rhodotorula rubra</name>
    <dbReference type="NCBI Taxonomy" id="5537"/>
    <lineage>
        <taxon>Eukaryota</taxon>
        <taxon>Fungi</taxon>
        <taxon>Dikarya</taxon>
        <taxon>Basidiomycota</taxon>
        <taxon>Pucciniomycotina</taxon>
        <taxon>Microbotryomycetes</taxon>
        <taxon>Sporidiobolales</taxon>
        <taxon>Sporidiobolaceae</taxon>
        <taxon>Rhodotorula</taxon>
    </lineage>
</organism>
<evidence type="ECO:0000256" key="2">
    <source>
        <dbReference type="ARBA" id="ARBA00022670"/>
    </source>
</evidence>
<dbReference type="FunFam" id="3.30.2010.10:FF:000002">
    <property type="entry name" value="CAAX prenyl protease"/>
    <property type="match status" value="1"/>
</dbReference>
<feature type="domain" description="CAAX prenyl protease 1 N-terminal" evidence="17">
    <location>
        <begin position="53"/>
        <end position="255"/>
    </location>
</feature>
<feature type="binding site" evidence="14">
    <location>
        <position position="334"/>
    </location>
    <ligand>
        <name>Zn(2+)</name>
        <dbReference type="ChEBI" id="CHEBI:29105"/>
        <note>catalytic</note>
    </ligand>
</feature>
<evidence type="ECO:0000256" key="12">
    <source>
        <dbReference type="ARBA" id="ARBA00060927"/>
    </source>
</evidence>
<feature type="transmembrane region" description="Helical" evidence="15">
    <location>
        <begin position="399"/>
        <end position="420"/>
    </location>
</feature>
<dbReference type="OrthoDB" id="360839at2759"/>
<dbReference type="InterPro" id="IPR032456">
    <property type="entry name" value="Peptidase_M48_N"/>
</dbReference>
<dbReference type="Gene3D" id="3.30.2010.10">
    <property type="entry name" value="Metalloproteases ('zincins'), catalytic domain"/>
    <property type="match status" value="1"/>
</dbReference>
<evidence type="ECO:0000256" key="3">
    <source>
        <dbReference type="ARBA" id="ARBA00022692"/>
    </source>
</evidence>
<name>A0A9P6W7Q8_RHOMI</name>
<dbReference type="Proteomes" id="UP000777482">
    <property type="component" value="Unassembled WGS sequence"/>
</dbReference>
<comment type="subcellular location">
    <subcellularLocation>
        <location evidence="1 15">Endoplasmic reticulum membrane</location>
        <topology evidence="1 15">Multi-pass membrane protein</topology>
    </subcellularLocation>
</comment>
<evidence type="ECO:0000256" key="15">
    <source>
        <dbReference type="RuleBase" id="RU366005"/>
    </source>
</evidence>
<feature type="binding site" evidence="14">
    <location>
        <position position="330"/>
    </location>
    <ligand>
        <name>Zn(2+)</name>
        <dbReference type="ChEBI" id="CHEBI:29105"/>
        <note>catalytic</note>
    </ligand>
</feature>
<evidence type="ECO:0000256" key="11">
    <source>
        <dbReference type="ARBA" id="ARBA00044456"/>
    </source>
</evidence>
<evidence type="ECO:0000256" key="9">
    <source>
        <dbReference type="ARBA" id="ARBA00023049"/>
    </source>
</evidence>
<feature type="binding site" evidence="14">
    <location>
        <position position="429"/>
    </location>
    <ligand>
        <name>Zn(2+)</name>
        <dbReference type="ChEBI" id="CHEBI:29105"/>
        <note>catalytic</note>
    </ligand>
</feature>
<keyword evidence="8 15" id="KW-1133">Transmembrane helix</keyword>
<evidence type="ECO:0000256" key="8">
    <source>
        <dbReference type="ARBA" id="ARBA00022989"/>
    </source>
</evidence>
<evidence type="ECO:0000256" key="5">
    <source>
        <dbReference type="ARBA" id="ARBA00022801"/>
    </source>
</evidence>
<evidence type="ECO:0000259" key="16">
    <source>
        <dbReference type="Pfam" id="PF01435"/>
    </source>
</evidence>
<dbReference type="Pfam" id="PF16491">
    <property type="entry name" value="Peptidase_M48_N"/>
    <property type="match status" value="1"/>
</dbReference>
<dbReference type="AlphaFoldDB" id="A0A9P6W7Q8"/>
<keyword evidence="6 15" id="KW-0256">Endoplasmic reticulum</keyword>
<dbReference type="GO" id="GO:0071586">
    <property type="term" value="P:CAAX-box protein processing"/>
    <property type="evidence" value="ECO:0007669"/>
    <property type="project" value="UniProtKB-UniRule"/>
</dbReference>
<protein>
    <recommendedName>
        <fullName evidence="15">CAAX prenyl protease</fullName>
        <ecNumber evidence="15">3.4.24.84</ecNumber>
    </recommendedName>
</protein>
<comment type="caution">
    <text evidence="18">The sequence shown here is derived from an EMBL/GenBank/DDBJ whole genome shotgun (WGS) entry which is preliminary data.</text>
</comment>
<keyword evidence="5 15" id="KW-0378">Hydrolase</keyword>
<feature type="active site" description="Proton donor" evidence="13">
    <location>
        <position position="433"/>
    </location>
</feature>
<dbReference type="InterPro" id="IPR027057">
    <property type="entry name" value="CAXX_Prtase_1"/>
</dbReference>
<keyword evidence="2 15" id="KW-0645">Protease</keyword>
<dbReference type="PANTHER" id="PTHR10120">
    <property type="entry name" value="CAAX PRENYL PROTEASE 1"/>
    <property type="match status" value="1"/>
</dbReference>
<evidence type="ECO:0000256" key="1">
    <source>
        <dbReference type="ARBA" id="ARBA00004477"/>
    </source>
</evidence>
<dbReference type="EMBL" id="PUHQ01000006">
    <property type="protein sequence ID" value="KAG0666167.1"/>
    <property type="molecule type" value="Genomic_DNA"/>
</dbReference>
<keyword evidence="10 15" id="KW-0472">Membrane</keyword>
<comment type="function">
    <text evidence="15">Proteolytically removes the C-terminal three residues of farnesylated proteins.</text>
</comment>
<gene>
    <name evidence="18" type="ORF">C6P46_005520</name>
</gene>
<keyword evidence="4 14" id="KW-0479">Metal-binding</keyword>
<evidence type="ECO:0000256" key="7">
    <source>
        <dbReference type="ARBA" id="ARBA00022833"/>
    </source>
</evidence>
<evidence type="ECO:0000256" key="14">
    <source>
        <dbReference type="PIRSR" id="PIRSR627057-2"/>
    </source>
</evidence>
<dbReference type="GO" id="GO:0004222">
    <property type="term" value="F:metalloendopeptidase activity"/>
    <property type="evidence" value="ECO:0007669"/>
    <property type="project" value="UniProtKB-UniRule"/>
</dbReference>
<dbReference type="EC" id="3.4.24.84" evidence="15"/>
<comment type="cofactor">
    <cofactor evidence="14 15">
        <name>Zn(2+)</name>
        <dbReference type="ChEBI" id="CHEBI:29105"/>
    </cofactor>
    <text evidence="14 15">Binds 1 zinc ion per subunit.</text>
</comment>
<feature type="domain" description="Peptidase M48" evidence="16">
    <location>
        <begin position="268"/>
        <end position="487"/>
    </location>
</feature>
<dbReference type="GO" id="GO:0005789">
    <property type="term" value="C:endoplasmic reticulum membrane"/>
    <property type="evidence" value="ECO:0007669"/>
    <property type="project" value="UniProtKB-SubCell"/>
</dbReference>
<comment type="similarity">
    <text evidence="12 15">Belongs to the peptidase M48A family.</text>
</comment>